<sequence>MVNNANVNLPVAKGRESEPITRAEFTRFVDQTDRRFQEILEAIQRLSTNPAPGVLPADRLPVGRDPEVVVDRGANIRHRRVDYVEDSEDEDEEDFLDEPIRRGRRNDRVHGSRRYGGHRRDPEQYRLKVDLPTFNGNLNIEDFLDWLWEVEKFFDAMEIEEDRQVKLVAYKPKGGASAWWEQTQLTRRRQGKAPVRTWNRMKQMLKSRILPTDYEQLLFREFQNCKQTNRTVQAYTEEFLRLSARNNLAESEAQQTARYINGLRLNIQDRVSLHRVFSVEDAQEMARKIEIQLERTSPSIRGSNYSGCGSFGKGKQIDASGSSTQ</sequence>
<evidence type="ECO:0000259" key="1">
    <source>
        <dbReference type="Pfam" id="PF03732"/>
    </source>
</evidence>
<dbReference type="PANTHER" id="PTHR35046:SF18">
    <property type="entry name" value="RNA-DIRECTED DNA POLYMERASE"/>
    <property type="match status" value="1"/>
</dbReference>
<keyword evidence="2" id="KW-1185">Reference proteome</keyword>
<name>A0ABM3HG94_9MYRT</name>
<protein>
    <submittedName>
        <fullName evidence="3">Uncharacterized protein LOC125315233</fullName>
    </submittedName>
</protein>
<evidence type="ECO:0000313" key="2">
    <source>
        <dbReference type="Proteomes" id="UP000827889"/>
    </source>
</evidence>
<dbReference type="Proteomes" id="UP000827889">
    <property type="component" value="Chromosome 5"/>
</dbReference>
<dbReference type="RefSeq" id="XP_048135631.1">
    <property type="nucleotide sequence ID" value="XM_048279674.1"/>
</dbReference>
<feature type="domain" description="Retrotransposon gag" evidence="1">
    <location>
        <begin position="168"/>
        <end position="264"/>
    </location>
</feature>
<dbReference type="Pfam" id="PF03732">
    <property type="entry name" value="Retrotrans_gag"/>
    <property type="match status" value="1"/>
</dbReference>
<dbReference type="PANTHER" id="PTHR35046">
    <property type="entry name" value="ZINC KNUCKLE (CCHC-TYPE) FAMILY PROTEIN"/>
    <property type="match status" value="1"/>
</dbReference>
<dbReference type="GeneID" id="125315233"/>
<evidence type="ECO:0000313" key="3">
    <source>
        <dbReference type="RefSeq" id="XP_048135631.1"/>
    </source>
</evidence>
<gene>
    <name evidence="3" type="primary">LOC125315233</name>
</gene>
<dbReference type="InterPro" id="IPR005162">
    <property type="entry name" value="Retrotrans_gag_dom"/>
</dbReference>
<proteinExistence type="predicted"/>
<organism evidence="2 3">
    <name type="scientific">Rhodamnia argentea</name>
    <dbReference type="NCBI Taxonomy" id="178133"/>
    <lineage>
        <taxon>Eukaryota</taxon>
        <taxon>Viridiplantae</taxon>
        <taxon>Streptophyta</taxon>
        <taxon>Embryophyta</taxon>
        <taxon>Tracheophyta</taxon>
        <taxon>Spermatophyta</taxon>
        <taxon>Magnoliopsida</taxon>
        <taxon>eudicotyledons</taxon>
        <taxon>Gunneridae</taxon>
        <taxon>Pentapetalae</taxon>
        <taxon>rosids</taxon>
        <taxon>malvids</taxon>
        <taxon>Myrtales</taxon>
        <taxon>Myrtaceae</taxon>
        <taxon>Myrtoideae</taxon>
        <taxon>Myrteae</taxon>
        <taxon>Australasian group</taxon>
        <taxon>Rhodamnia</taxon>
    </lineage>
</organism>
<accession>A0ABM3HG94</accession>
<reference evidence="3" key="1">
    <citation type="submission" date="2025-08" db="UniProtKB">
        <authorList>
            <consortium name="RefSeq"/>
        </authorList>
    </citation>
    <scope>IDENTIFICATION</scope>
    <source>
        <tissue evidence="3">Leaf</tissue>
    </source>
</reference>